<dbReference type="PANTHER" id="PTHR43081">
    <property type="entry name" value="ADENYLATE CYCLASE, TERMINAL-DIFFERENTIATION SPECIFIC-RELATED"/>
    <property type="match status" value="1"/>
</dbReference>
<evidence type="ECO:0000259" key="3">
    <source>
        <dbReference type="PROSITE" id="PS50885"/>
    </source>
</evidence>
<evidence type="ECO:0000259" key="2">
    <source>
        <dbReference type="PROSITE" id="PS50125"/>
    </source>
</evidence>
<name>A0A2P2DVL7_9LEPT</name>
<dbReference type="Pfam" id="PF00211">
    <property type="entry name" value="Guanylate_cyc"/>
    <property type="match status" value="1"/>
</dbReference>
<keyword evidence="1" id="KW-0812">Transmembrane</keyword>
<feature type="transmembrane region" description="Helical" evidence="1">
    <location>
        <begin position="98"/>
        <end position="119"/>
    </location>
</feature>
<dbReference type="RefSeq" id="WP_108972733.1">
    <property type="nucleotide sequence ID" value="NZ_BFBB01000002.1"/>
</dbReference>
<dbReference type="GO" id="GO:0009190">
    <property type="term" value="P:cyclic nucleotide biosynthetic process"/>
    <property type="evidence" value="ECO:0007669"/>
    <property type="project" value="InterPro"/>
</dbReference>
<feature type="transmembrane region" description="Helical" evidence="1">
    <location>
        <begin position="181"/>
        <end position="206"/>
    </location>
</feature>
<dbReference type="CDD" id="cd07302">
    <property type="entry name" value="CHD"/>
    <property type="match status" value="1"/>
</dbReference>
<dbReference type="OrthoDB" id="9806735at2"/>
<feature type="domain" description="Guanylate cyclase" evidence="2">
    <location>
        <begin position="329"/>
        <end position="461"/>
    </location>
</feature>
<feature type="transmembrane region" description="Helical" evidence="1">
    <location>
        <begin position="12"/>
        <end position="36"/>
    </location>
</feature>
<dbReference type="Gene3D" id="3.30.70.1230">
    <property type="entry name" value="Nucleotide cyclase"/>
    <property type="match status" value="1"/>
</dbReference>
<keyword evidence="5" id="KW-1185">Reference proteome</keyword>
<dbReference type="SMART" id="SM00304">
    <property type="entry name" value="HAMP"/>
    <property type="match status" value="1"/>
</dbReference>
<evidence type="ECO:0000313" key="4">
    <source>
        <dbReference type="EMBL" id="GBF48664.1"/>
    </source>
</evidence>
<dbReference type="CDD" id="cd06225">
    <property type="entry name" value="HAMP"/>
    <property type="match status" value="1"/>
</dbReference>
<dbReference type="GO" id="GO:0004016">
    <property type="term" value="F:adenylate cyclase activity"/>
    <property type="evidence" value="ECO:0007669"/>
    <property type="project" value="UniProtKB-ARBA"/>
</dbReference>
<dbReference type="PROSITE" id="PS50125">
    <property type="entry name" value="GUANYLATE_CYCLASE_2"/>
    <property type="match status" value="1"/>
</dbReference>
<accession>A0A2P2DVL7</accession>
<dbReference type="InterPro" id="IPR050697">
    <property type="entry name" value="Adenylyl/Guanylyl_Cyclase_3/4"/>
</dbReference>
<feature type="transmembrane region" description="Helical" evidence="1">
    <location>
        <begin position="131"/>
        <end position="150"/>
    </location>
</feature>
<dbReference type="GO" id="GO:0016020">
    <property type="term" value="C:membrane"/>
    <property type="evidence" value="ECO:0007669"/>
    <property type="project" value="InterPro"/>
</dbReference>
<dbReference type="PROSITE" id="PS50885">
    <property type="entry name" value="HAMP"/>
    <property type="match status" value="1"/>
</dbReference>
<dbReference type="SMART" id="SM00044">
    <property type="entry name" value="CYCc"/>
    <property type="match status" value="1"/>
</dbReference>
<feature type="domain" description="HAMP" evidence="3">
    <location>
        <begin position="245"/>
        <end position="297"/>
    </location>
</feature>
<dbReference type="PANTHER" id="PTHR43081:SF1">
    <property type="entry name" value="ADENYLATE CYCLASE, TERMINAL-DIFFERENTIATION SPECIFIC"/>
    <property type="match status" value="1"/>
</dbReference>
<keyword evidence="1" id="KW-0472">Membrane</keyword>
<proteinExistence type="predicted"/>
<dbReference type="SUPFAM" id="SSF158472">
    <property type="entry name" value="HAMP domain-like"/>
    <property type="match status" value="1"/>
</dbReference>
<dbReference type="InterPro" id="IPR003660">
    <property type="entry name" value="HAMP_dom"/>
</dbReference>
<reference evidence="4 5" key="1">
    <citation type="submission" date="2018-02" db="EMBL/GenBank/DDBJ databases">
        <title>Novel Leptospira species isolated from soil and water in Japan.</title>
        <authorList>
            <person name="Nakao R."/>
            <person name="Masuzawa T."/>
        </authorList>
    </citation>
    <scope>NUCLEOTIDE SEQUENCE [LARGE SCALE GENOMIC DNA]</scope>
    <source>
        <strain evidence="4 5">YH101</strain>
    </source>
</reference>
<evidence type="ECO:0000313" key="5">
    <source>
        <dbReference type="Proteomes" id="UP000245133"/>
    </source>
</evidence>
<dbReference type="Pfam" id="PF00672">
    <property type="entry name" value="HAMP"/>
    <property type="match status" value="1"/>
</dbReference>
<dbReference type="Gene3D" id="6.10.340.10">
    <property type="match status" value="1"/>
</dbReference>
<dbReference type="Proteomes" id="UP000245133">
    <property type="component" value="Unassembled WGS sequence"/>
</dbReference>
<gene>
    <name evidence="4" type="ORF">LPTSP4_01640</name>
</gene>
<protein>
    <submittedName>
        <fullName evidence="4">Adenylate cyclase related protein</fullName>
    </submittedName>
</protein>
<evidence type="ECO:0000256" key="1">
    <source>
        <dbReference type="SAM" id="Phobius"/>
    </source>
</evidence>
<dbReference type="EMBL" id="BFBB01000002">
    <property type="protein sequence ID" value="GBF48664.1"/>
    <property type="molecule type" value="Genomic_DNA"/>
</dbReference>
<dbReference type="SUPFAM" id="SSF55073">
    <property type="entry name" value="Nucleotide cyclase"/>
    <property type="match status" value="1"/>
</dbReference>
<sequence length="513" mass="57358">MKSFFLKYHPFFLILLPCLLAEVIAGITFFSGKVLIADYLFREDDLNFGQADYEALILSSIEISYLSLGVVFLWPTLKRKVLDMKASTSDLFRAKTRIYNFPGFLILSVWVLGFFQHGFFLIMEPNFEHKFAYVFVATLSTIVSAILIYYSTEFLNRFLLIPHWFPDGKIKVRWKIKAPSLFLRFGDSFLISGILPIISIIGILYLSTVYGQNEVGLLERLLTVTTIIGGIFWSLGALLTILNSKTFLIPIQSMHTALDHYAEGRFTERIPVHSDDALGVLEVAVNHMGEALEEKEIIKTVFGHYVSPAVRDLILGGKVNTDGDRIEAVILFSDIRSFTSLSETFPPERIVRLLNIHFGRIVEIVSKNNGFVDKFIGDAVMAVFDEELTSGAHRISALRAAAEILKELDTTNAEIAELGFPPIRIGIGMASGPVIRGNIGSENRREMTVIGDIVNLASRLESATKEFGSPILMTESTFDPSYTDIKSIRKISEEALNIRGKSSTVKVLAFDLV</sequence>
<dbReference type="AlphaFoldDB" id="A0A2P2DVL7"/>
<dbReference type="InterPro" id="IPR001054">
    <property type="entry name" value="A/G_cyclase"/>
</dbReference>
<feature type="transmembrane region" description="Helical" evidence="1">
    <location>
        <begin position="56"/>
        <end position="77"/>
    </location>
</feature>
<organism evidence="4 5">
    <name type="scientific">Leptospira ryugenii</name>
    <dbReference type="NCBI Taxonomy" id="1917863"/>
    <lineage>
        <taxon>Bacteria</taxon>
        <taxon>Pseudomonadati</taxon>
        <taxon>Spirochaetota</taxon>
        <taxon>Spirochaetia</taxon>
        <taxon>Leptospirales</taxon>
        <taxon>Leptospiraceae</taxon>
        <taxon>Leptospira</taxon>
    </lineage>
</organism>
<dbReference type="InterPro" id="IPR029787">
    <property type="entry name" value="Nucleotide_cyclase"/>
</dbReference>
<feature type="transmembrane region" description="Helical" evidence="1">
    <location>
        <begin position="221"/>
        <end position="242"/>
    </location>
</feature>
<dbReference type="GO" id="GO:0035556">
    <property type="term" value="P:intracellular signal transduction"/>
    <property type="evidence" value="ECO:0007669"/>
    <property type="project" value="InterPro"/>
</dbReference>
<keyword evidence="1" id="KW-1133">Transmembrane helix</keyword>
<comment type="caution">
    <text evidence="4">The sequence shown here is derived from an EMBL/GenBank/DDBJ whole genome shotgun (WGS) entry which is preliminary data.</text>
</comment>